<evidence type="ECO:0000259" key="6">
    <source>
        <dbReference type="Pfam" id="PF02544"/>
    </source>
</evidence>
<dbReference type="GO" id="GO:0016095">
    <property type="term" value="P:polyprenol catabolic process"/>
    <property type="evidence" value="ECO:0007669"/>
    <property type="project" value="UniProtKB-UniRule"/>
</dbReference>
<dbReference type="GO" id="GO:0160198">
    <property type="term" value="F:polyprenal reductase activity"/>
    <property type="evidence" value="ECO:0007669"/>
    <property type="project" value="UniProtKB-EC"/>
</dbReference>
<dbReference type="EC" id="1.3.1.94" evidence="5"/>
<evidence type="ECO:0000256" key="2">
    <source>
        <dbReference type="ARBA" id="ARBA00022692"/>
    </source>
</evidence>
<protein>
    <recommendedName>
        <fullName evidence="5">Polyprenal reductase</fullName>
        <ecNumber evidence="5">1.3.1.94</ecNumber>
    </recommendedName>
</protein>
<evidence type="ECO:0000313" key="8">
    <source>
        <dbReference type="Proteomes" id="UP000078397"/>
    </source>
</evidence>
<comment type="function">
    <text evidence="5">Plays a key role in early steps of protein N-linked glycosylation by being involved in the conversion of polyprenol into dolichol. Acts as a polyprenal reductase that mediates the reduction of polyprenal into dolichal in a NADP-dependent mechanism. Dolichols are required for the synthesis of dolichol-linked monosaccharides and the oligosaccharide precursor used for N-glycosylation.</text>
</comment>
<keyword evidence="2 5" id="KW-0812">Transmembrane</keyword>
<comment type="similarity">
    <text evidence="5">Belongs to the steroid 5-alpha reductase family. Polyprenal reductase subfamily.</text>
</comment>
<feature type="transmembrane region" description="Helical" evidence="5">
    <location>
        <begin position="79"/>
        <end position="99"/>
    </location>
</feature>
<evidence type="ECO:0000256" key="1">
    <source>
        <dbReference type="ARBA" id="ARBA00004127"/>
    </source>
</evidence>
<keyword evidence="5" id="KW-0256">Endoplasmic reticulum</keyword>
<sequence length="308" mass="34399">MEFLKHLPETLSAVPPSTYCQTFFLLATTVVLSLHILPNEARNTLTSYGARRSDTAPPQSNTLSLLRKVTSIGQVPHSFFWHFYLLSTCLSAVWAWQYLAQGAGMGFIAEKQVLFKEPSVELGRVFLAWMMMALQGGRRLYECFWVVKPGRTPMWVVHWALGLSFYAIMSVSVWVEGSGAILESWETPKAAVLLSSRVPSTLAVFFAAWIKQNACHRHLASLKKYTLPSEGMFKYIVCPHYTCECAIYLAISYMAAPPGKTFNMSVLCGLAFVVANLGSTAYGTKQWYADKFGADKVAKKWSMIPGIF</sequence>
<dbReference type="GO" id="GO:0006488">
    <property type="term" value="P:dolichol-linked oligosaccharide biosynthetic process"/>
    <property type="evidence" value="ECO:0007669"/>
    <property type="project" value="UniProtKB-UniRule"/>
</dbReference>
<comment type="caution">
    <text evidence="7">The sequence shown here is derived from an EMBL/GenBank/DDBJ whole genome shotgun (WGS) entry which is preliminary data.</text>
</comment>
<dbReference type="Proteomes" id="UP000078397">
    <property type="component" value="Unassembled WGS sequence"/>
</dbReference>
<dbReference type="PANTHER" id="PTHR14624:SF0">
    <property type="entry name" value="POLYPRENOL REDUCTASE"/>
    <property type="match status" value="1"/>
</dbReference>
<dbReference type="InterPro" id="IPR001104">
    <property type="entry name" value="3-oxo-5_a-steroid_4-DH_C"/>
</dbReference>
<dbReference type="GO" id="GO:0005789">
    <property type="term" value="C:endoplasmic reticulum membrane"/>
    <property type="evidence" value="ECO:0007669"/>
    <property type="project" value="UniProtKB-SubCell"/>
</dbReference>
<feature type="domain" description="3-oxo-5-alpha-steroid 4-dehydrogenase C-terminal" evidence="6">
    <location>
        <begin position="196"/>
        <end position="308"/>
    </location>
</feature>
<feature type="transmembrane region" description="Helical" evidence="5">
    <location>
        <begin position="16"/>
        <end position="37"/>
    </location>
</feature>
<keyword evidence="3 5" id="KW-1133">Transmembrane helix</keyword>
<dbReference type="Pfam" id="PF02544">
    <property type="entry name" value="Steroid_dh"/>
    <property type="match status" value="1"/>
</dbReference>
<dbReference type="PROSITE" id="PS50244">
    <property type="entry name" value="S5A_REDUCTASE"/>
    <property type="match status" value="1"/>
</dbReference>
<keyword evidence="8" id="KW-1185">Reference proteome</keyword>
<dbReference type="OrthoDB" id="541710at2759"/>
<evidence type="ECO:0000313" key="7">
    <source>
        <dbReference type="EMBL" id="OAQ70202.1"/>
    </source>
</evidence>
<dbReference type="InterPro" id="IPR039698">
    <property type="entry name" value="Dfg10/SRD5A3"/>
</dbReference>
<gene>
    <name evidence="7" type="ORF">VFPPC_02706</name>
</gene>
<dbReference type="PANTHER" id="PTHR14624">
    <property type="entry name" value="DFG10 PROTEIN"/>
    <property type="match status" value="1"/>
</dbReference>
<keyword evidence="4 5" id="KW-0472">Membrane</keyword>
<comment type="catalytic activity">
    <reaction evidence="5">
        <text>a di-trans,poly-cis-dolichal + NADP(+) = a di-trans,poly-cis-polyprenal + NADPH + H(+)</text>
        <dbReference type="Rhea" id="RHEA:80727"/>
        <dbReference type="Rhea" id="RHEA-COMP:19536"/>
        <dbReference type="Rhea" id="RHEA-COMP:19537"/>
        <dbReference type="ChEBI" id="CHEBI:15378"/>
        <dbReference type="ChEBI" id="CHEBI:57783"/>
        <dbReference type="ChEBI" id="CHEBI:58349"/>
        <dbReference type="ChEBI" id="CHEBI:231623"/>
        <dbReference type="ChEBI" id="CHEBI:231637"/>
        <dbReference type="EC" id="1.3.1.94"/>
    </reaction>
    <physiologicalReaction direction="right-to-left" evidence="5">
        <dbReference type="Rhea" id="RHEA:80729"/>
    </physiologicalReaction>
</comment>
<dbReference type="STRING" id="1380566.A0A179FX49"/>
<dbReference type="EMBL" id="LSBJ02000002">
    <property type="protein sequence ID" value="OAQ70202.1"/>
    <property type="molecule type" value="Genomic_DNA"/>
</dbReference>
<feature type="transmembrane region" description="Helical" evidence="5">
    <location>
        <begin position="156"/>
        <end position="175"/>
    </location>
</feature>
<dbReference type="GeneID" id="28846306"/>
<dbReference type="GO" id="GO:0102389">
    <property type="term" value="F:polyprenol reductase activity"/>
    <property type="evidence" value="ECO:0007669"/>
    <property type="project" value="UniProtKB-UniRule"/>
</dbReference>
<keyword evidence="5" id="KW-0560">Oxidoreductase</keyword>
<comment type="pathway">
    <text evidence="5">Protein modification; protein glycosylation.</text>
</comment>
<comment type="subcellular location">
    <subcellularLocation>
        <location evidence="1">Endomembrane system</location>
        <topology evidence="1">Multi-pass membrane protein</topology>
    </subcellularLocation>
    <subcellularLocation>
        <location evidence="5">Endoplasmic reticulum membrane</location>
    </subcellularLocation>
</comment>
<name>A0A179FX49_METCM</name>
<dbReference type="KEGG" id="pchm:VFPPC_02706"/>
<evidence type="ECO:0000256" key="5">
    <source>
        <dbReference type="RuleBase" id="RU367081"/>
    </source>
</evidence>
<accession>A0A179FX49</accession>
<reference evidence="7 8" key="1">
    <citation type="journal article" date="2016" name="PLoS Pathog.">
        <title>Biosynthesis of antibiotic leucinostatins in bio-control fungus Purpureocillium lilacinum and their inhibition on phytophthora revealed by genome mining.</title>
        <authorList>
            <person name="Wang G."/>
            <person name="Liu Z."/>
            <person name="Lin R."/>
            <person name="Li E."/>
            <person name="Mao Z."/>
            <person name="Ling J."/>
            <person name="Yang Y."/>
            <person name="Yin W.B."/>
            <person name="Xie B."/>
        </authorList>
    </citation>
    <scope>NUCLEOTIDE SEQUENCE [LARGE SCALE GENOMIC DNA]</scope>
    <source>
        <strain evidence="7">170</strain>
    </source>
</reference>
<dbReference type="AlphaFoldDB" id="A0A179FX49"/>
<dbReference type="UniPathway" id="UPA00378"/>
<evidence type="ECO:0000256" key="3">
    <source>
        <dbReference type="ARBA" id="ARBA00022989"/>
    </source>
</evidence>
<keyword evidence="5" id="KW-0521">NADP</keyword>
<evidence type="ECO:0000256" key="4">
    <source>
        <dbReference type="ARBA" id="ARBA00023136"/>
    </source>
</evidence>
<organism evidence="7 8">
    <name type="scientific">Pochonia chlamydosporia 170</name>
    <dbReference type="NCBI Taxonomy" id="1380566"/>
    <lineage>
        <taxon>Eukaryota</taxon>
        <taxon>Fungi</taxon>
        <taxon>Dikarya</taxon>
        <taxon>Ascomycota</taxon>
        <taxon>Pezizomycotina</taxon>
        <taxon>Sordariomycetes</taxon>
        <taxon>Hypocreomycetidae</taxon>
        <taxon>Hypocreales</taxon>
        <taxon>Clavicipitaceae</taxon>
        <taxon>Pochonia</taxon>
    </lineage>
</organism>
<feature type="transmembrane region" description="Helical" evidence="5">
    <location>
        <begin position="262"/>
        <end position="282"/>
    </location>
</feature>
<dbReference type="GO" id="GO:0003865">
    <property type="term" value="F:3-oxo-5-alpha-steroid 4-dehydrogenase activity"/>
    <property type="evidence" value="ECO:0007669"/>
    <property type="project" value="TreeGrafter"/>
</dbReference>
<dbReference type="RefSeq" id="XP_018146739.1">
    <property type="nucleotide sequence ID" value="XM_018282312.1"/>
</dbReference>
<proteinExistence type="inferred from homology"/>